<keyword evidence="3" id="KW-1185">Reference proteome</keyword>
<dbReference type="Gene3D" id="3.10.450.50">
    <property type="match status" value="1"/>
</dbReference>
<dbReference type="InterPro" id="IPR032710">
    <property type="entry name" value="NTF2-like_dom_sf"/>
</dbReference>
<dbReference type="SUPFAM" id="SSF54427">
    <property type="entry name" value="NTF2-like"/>
    <property type="match status" value="1"/>
</dbReference>
<accession>A0A7I7T8W7</accession>
<gene>
    <name evidence="2" type="ORF">MHEL_39550</name>
</gene>
<dbReference type="Pfam" id="PF12680">
    <property type="entry name" value="SnoaL_2"/>
    <property type="match status" value="1"/>
</dbReference>
<sequence length="174" mass="19345">MDSIEGEAREAYAAFVAARDEAEALKREWGTLADFYTEDGVTIDPAWGRFEGREAIRQYIVDSMKGLTQGGMWSRENWTMFEGNRVVSQWDQIFGTNDQGEEILTPGISVLYYAGDGLFAYELQLLNMGDLGLIVKQGKWTPPSDANVPPKNPDMSAHLPAAWAHLATPSKLRA</sequence>
<feature type="domain" description="SnoaL-like" evidence="1">
    <location>
        <begin position="26"/>
        <end position="117"/>
    </location>
</feature>
<protein>
    <recommendedName>
        <fullName evidence="1">SnoaL-like domain-containing protein</fullName>
    </recommendedName>
</protein>
<organism evidence="2 3">
    <name type="scientific">Mycolicibacterium helvum</name>
    <dbReference type="NCBI Taxonomy" id="1534349"/>
    <lineage>
        <taxon>Bacteria</taxon>
        <taxon>Bacillati</taxon>
        <taxon>Actinomycetota</taxon>
        <taxon>Actinomycetes</taxon>
        <taxon>Mycobacteriales</taxon>
        <taxon>Mycobacteriaceae</taxon>
        <taxon>Mycolicibacterium</taxon>
    </lineage>
</organism>
<dbReference type="EMBL" id="AP022596">
    <property type="protein sequence ID" value="BBY65712.1"/>
    <property type="molecule type" value="Genomic_DNA"/>
</dbReference>
<dbReference type="KEGG" id="mhev:MHEL_39550"/>
<name>A0A7I7T8W7_9MYCO</name>
<evidence type="ECO:0000313" key="2">
    <source>
        <dbReference type="EMBL" id="BBY65712.1"/>
    </source>
</evidence>
<evidence type="ECO:0000259" key="1">
    <source>
        <dbReference type="Pfam" id="PF12680"/>
    </source>
</evidence>
<evidence type="ECO:0000313" key="3">
    <source>
        <dbReference type="Proteomes" id="UP000467148"/>
    </source>
</evidence>
<dbReference type="InterPro" id="IPR037401">
    <property type="entry name" value="SnoaL-like"/>
</dbReference>
<dbReference type="AlphaFoldDB" id="A0A7I7T8W7"/>
<reference evidence="2 3" key="1">
    <citation type="journal article" date="2019" name="Emerg. Microbes Infect.">
        <title>Comprehensive subspecies identification of 175 nontuberculous mycobacteria species based on 7547 genomic profiles.</title>
        <authorList>
            <person name="Matsumoto Y."/>
            <person name="Kinjo T."/>
            <person name="Motooka D."/>
            <person name="Nabeya D."/>
            <person name="Jung N."/>
            <person name="Uechi K."/>
            <person name="Horii T."/>
            <person name="Iida T."/>
            <person name="Fujita J."/>
            <person name="Nakamura S."/>
        </authorList>
    </citation>
    <scope>NUCLEOTIDE SEQUENCE [LARGE SCALE GENOMIC DNA]</scope>
    <source>
        <strain evidence="2 3">JCM 30396</strain>
    </source>
</reference>
<proteinExistence type="predicted"/>
<dbReference type="RefSeq" id="WP_163749750.1">
    <property type="nucleotide sequence ID" value="NZ_AP022596.1"/>
</dbReference>
<dbReference type="Proteomes" id="UP000467148">
    <property type="component" value="Chromosome"/>
</dbReference>